<evidence type="ECO:0000313" key="3">
    <source>
        <dbReference type="Proteomes" id="UP000283569"/>
    </source>
</evidence>
<feature type="compositionally biased region" description="Basic and acidic residues" evidence="1">
    <location>
        <begin position="104"/>
        <end position="114"/>
    </location>
</feature>
<dbReference type="PANTHER" id="PTHR34861">
    <property type="match status" value="1"/>
</dbReference>
<evidence type="ECO:0000256" key="1">
    <source>
        <dbReference type="SAM" id="MobiDB-lite"/>
    </source>
</evidence>
<dbReference type="EMBL" id="MRDB01000001">
    <property type="protein sequence ID" value="RKL51180.1"/>
    <property type="molecule type" value="Genomic_DNA"/>
</dbReference>
<dbReference type="AlphaFoldDB" id="A0A420UBI8"/>
<evidence type="ECO:0000313" key="2">
    <source>
        <dbReference type="EMBL" id="RKL51180.1"/>
    </source>
</evidence>
<proteinExistence type="predicted"/>
<sequence>MMAAQHPDFDQLPLDKTGPRGNAWGLWGKDDQLGTLNYLTDEVVGQAARENFKSGTRLSLNWSMKGASYPKFARKNLDLRLINKAPLKHAHDDEVGFPHRHLPSKADRDVTVEL</sequence>
<protein>
    <submittedName>
        <fullName evidence="2">Uncharacterized protein</fullName>
    </submittedName>
</protein>
<feature type="region of interest" description="Disordered" evidence="1">
    <location>
        <begin position="93"/>
        <end position="114"/>
    </location>
</feature>
<reference evidence="2 3" key="1">
    <citation type="journal article" date="2018" name="Sci. Rep.">
        <title>Characterisation of pathogen-specific regions and novel effector candidates in Fusarium oxysporum f. sp. cepae.</title>
        <authorList>
            <person name="Armitage A.D."/>
            <person name="Taylor A."/>
            <person name="Sobczyk M.K."/>
            <person name="Baxter L."/>
            <person name="Greenfield B.P."/>
            <person name="Bates H.J."/>
            <person name="Wilson F."/>
            <person name="Jackson A.C."/>
            <person name="Ott S."/>
            <person name="Harrison R.J."/>
            <person name="Clarkson J.P."/>
        </authorList>
    </citation>
    <scope>NUCLEOTIDE SEQUENCE [LARGE SCALE GENOMIC DNA]</scope>
    <source>
        <strain evidence="2 3">Fp_A8</strain>
    </source>
</reference>
<accession>A0A420UBI8</accession>
<gene>
    <name evidence="2" type="ORF">BFJ72_g633</name>
</gene>
<name>A0A420UBI8_GIBIN</name>
<dbReference type="Proteomes" id="UP000283569">
    <property type="component" value="Unassembled WGS sequence"/>
</dbReference>
<dbReference type="PANTHER" id="PTHR34861:SF11">
    <property type="entry name" value="CYCLASE"/>
    <property type="match status" value="1"/>
</dbReference>
<comment type="caution">
    <text evidence="2">The sequence shown here is derived from an EMBL/GenBank/DDBJ whole genome shotgun (WGS) entry which is preliminary data.</text>
</comment>
<organism evidence="2 3">
    <name type="scientific">Gibberella intermedia</name>
    <name type="common">Bulb rot disease fungus</name>
    <name type="synonym">Fusarium proliferatum</name>
    <dbReference type="NCBI Taxonomy" id="948311"/>
    <lineage>
        <taxon>Eukaryota</taxon>
        <taxon>Fungi</taxon>
        <taxon>Dikarya</taxon>
        <taxon>Ascomycota</taxon>
        <taxon>Pezizomycotina</taxon>
        <taxon>Sordariomycetes</taxon>
        <taxon>Hypocreomycetidae</taxon>
        <taxon>Hypocreales</taxon>
        <taxon>Nectriaceae</taxon>
        <taxon>Fusarium</taxon>
        <taxon>Fusarium fujikuroi species complex</taxon>
    </lineage>
</organism>